<dbReference type="Pfam" id="PF00106">
    <property type="entry name" value="adh_short"/>
    <property type="match status" value="1"/>
</dbReference>
<name>A0ABY7QTG7_9FIRM</name>
<evidence type="ECO:0000259" key="3">
    <source>
        <dbReference type="SMART" id="SM00822"/>
    </source>
</evidence>
<dbReference type="SMART" id="SM00822">
    <property type="entry name" value="PKS_KR"/>
    <property type="match status" value="1"/>
</dbReference>
<dbReference type="PRINTS" id="PR00080">
    <property type="entry name" value="SDRFAMILY"/>
</dbReference>
<accession>A0ABY7QTG7</accession>
<dbReference type="PRINTS" id="PR00081">
    <property type="entry name" value="GDHRDH"/>
</dbReference>
<dbReference type="SUPFAM" id="SSF51735">
    <property type="entry name" value="NAD(P)-binding Rossmann-fold domains"/>
    <property type="match status" value="1"/>
</dbReference>
<evidence type="ECO:0000313" key="5">
    <source>
        <dbReference type="Proteomes" id="UP001210339"/>
    </source>
</evidence>
<dbReference type="EMBL" id="CP115667">
    <property type="protein sequence ID" value="WBW50092.1"/>
    <property type="molecule type" value="Genomic_DNA"/>
</dbReference>
<reference evidence="4 5" key="1">
    <citation type="submission" date="2023-01" db="EMBL/GenBank/DDBJ databases">
        <authorList>
            <person name="Lee S.H."/>
            <person name="Jung H.S."/>
            <person name="Yun J.U."/>
        </authorList>
    </citation>
    <scope>NUCLEOTIDE SEQUENCE [LARGE SCALE GENOMIC DNA]</scope>
    <source>
        <strain evidence="4 5">CBA3646</strain>
    </source>
</reference>
<evidence type="ECO:0000313" key="4">
    <source>
        <dbReference type="EMBL" id="WBW50092.1"/>
    </source>
</evidence>
<evidence type="ECO:0000256" key="1">
    <source>
        <dbReference type="ARBA" id="ARBA00006484"/>
    </source>
</evidence>
<dbReference type="PANTHER" id="PTHR42760:SF40">
    <property type="entry name" value="3-OXOACYL-[ACYL-CARRIER-PROTEIN] REDUCTASE, CHLOROPLASTIC"/>
    <property type="match status" value="1"/>
</dbReference>
<dbReference type="InterPro" id="IPR020904">
    <property type="entry name" value="Sc_DH/Rdtase_CS"/>
</dbReference>
<dbReference type="RefSeq" id="WP_271191623.1">
    <property type="nucleotide sequence ID" value="NZ_CP115667.1"/>
</dbReference>
<dbReference type="InterPro" id="IPR036291">
    <property type="entry name" value="NAD(P)-bd_dom_sf"/>
</dbReference>
<protein>
    <submittedName>
        <fullName evidence="4">SDR family NAD(P)-dependent oxidoreductase</fullName>
    </submittedName>
</protein>
<dbReference type="Gene3D" id="3.40.50.720">
    <property type="entry name" value="NAD(P)-binding Rossmann-like Domain"/>
    <property type="match status" value="1"/>
</dbReference>
<dbReference type="InterPro" id="IPR057326">
    <property type="entry name" value="KR_dom"/>
</dbReference>
<keyword evidence="5" id="KW-1185">Reference proteome</keyword>
<dbReference type="PROSITE" id="PS00061">
    <property type="entry name" value="ADH_SHORT"/>
    <property type="match status" value="1"/>
</dbReference>
<proteinExistence type="inferred from homology"/>
<dbReference type="Proteomes" id="UP001210339">
    <property type="component" value="Chromosome"/>
</dbReference>
<gene>
    <name evidence="4" type="ORF">O6R05_00585</name>
</gene>
<dbReference type="InterPro" id="IPR002347">
    <property type="entry name" value="SDR_fam"/>
</dbReference>
<comment type="similarity">
    <text evidence="1 2">Belongs to the short-chain dehydrogenases/reductases (SDR) family.</text>
</comment>
<evidence type="ECO:0000256" key="2">
    <source>
        <dbReference type="RuleBase" id="RU000363"/>
    </source>
</evidence>
<feature type="domain" description="Ketoreductase" evidence="3">
    <location>
        <begin position="5"/>
        <end position="178"/>
    </location>
</feature>
<organism evidence="4 5">
    <name type="scientific">Peptoniphilus equinus</name>
    <dbReference type="NCBI Taxonomy" id="3016343"/>
    <lineage>
        <taxon>Bacteria</taxon>
        <taxon>Bacillati</taxon>
        <taxon>Bacillota</taxon>
        <taxon>Tissierellia</taxon>
        <taxon>Tissierellales</taxon>
        <taxon>Peptoniphilaceae</taxon>
        <taxon>Peptoniphilus</taxon>
    </lineage>
</organism>
<dbReference type="PANTHER" id="PTHR42760">
    <property type="entry name" value="SHORT-CHAIN DEHYDROGENASES/REDUCTASES FAMILY MEMBER"/>
    <property type="match status" value="1"/>
</dbReference>
<sequence>MSPTKSVLITGGARGIGRSLALAFLARGYNTHIFYHRSEAAAKTLAAQGMHTYAVDLRDHDAICRAVAHILETGPIDVLINNAGISETTLFQHTEPITFENLFAVNVTGAFYVTQAVLPSMIERKSGAIINISSIWGARGASCEVAYAMTKGAIDAMTRSLALEVAPSGIIVNAIAPGCVETDMMDRYTDTDMAAILENIPLGRMAGPDEIASFALYLAEQTYATGQIFTLDGGMGV</sequence>